<proteinExistence type="predicted"/>
<accession>A0A9P6UCR0</accession>
<protein>
    <submittedName>
        <fullName evidence="1">Uncharacterized protein</fullName>
    </submittedName>
</protein>
<keyword evidence="2" id="KW-1185">Reference proteome</keyword>
<reference evidence="1" key="1">
    <citation type="journal article" date="2020" name="Fungal Divers.">
        <title>Resolving the Mortierellaceae phylogeny through synthesis of multi-gene phylogenetics and phylogenomics.</title>
        <authorList>
            <person name="Vandepol N."/>
            <person name="Liber J."/>
            <person name="Desiro A."/>
            <person name="Na H."/>
            <person name="Kennedy M."/>
            <person name="Barry K."/>
            <person name="Grigoriev I.V."/>
            <person name="Miller A.N."/>
            <person name="O'Donnell K."/>
            <person name="Stajich J.E."/>
            <person name="Bonito G."/>
        </authorList>
    </citation>
    <scope>NUCLEOTIDE SEQUENCE</scope>
    <source>
        <strain evidence="1">BC1065</strain>
    </source>
</reference>
<dbReference type="OrthoDB" id="2121828at2759"/>
<dbReference type="AlphaFoldDB" id="A0A9P6UCR0"/>
<evidence type="ECO:0000313" key="1">
    <source>
        <dbReference type="EMBL" id="KAG0269437.1"/>
    </source>
</evidence>
<dbReference type="EMBL" id="JAAAJB010000025">
    <property type="protein sequence ID" value="KAG0269437.1"/>
    <property type="molecule type" value="Genomic_DNA"/>
</dbReference>
<comment type="caution">
    <text evidence="1">The sequence shown here is derived from an EMBL/GenBank/DDBJ whole genome shotgun (WGS) entry which is preliminary data.</text>
</comment>
<name>A0A9P6UCR0_9FUNG</name>
<dbReference type="Proteomes" id="UP000807716">
    <property type="component" value="Unassembled WGS sequence"/>
</dbReference>
<evidence type="ECO:0000313" key="2">
    <source>
        <dbReference type="Proteomes" id="UP000807716"/>
    </source>
</evidence>
<gene>
    <name evidence="1" type="ORF">DFQ27_003562</name>
</gene>
<organism evidence="1 2">
    <name type="scientific">Actinomortierella ambigua</name>
    <dbReference type="NCBI Taxonomy" id="1343610"/>
    <lineage>
        <taxon>Eukaryota</taxon>
        <taxon>Fungi</taxon>
        <taxon>Fungi incertae sedis</taxon>
        <taxon>Mucoromycota</taxon>
        <taxon>Mortierellomycotina</taxon>
        <taxon>Mortierellomycetes</taxon>
        <taxon>Mortierellales</taxon>
        <taxon>Mortierellaceae</taxon>
        <taxon>Actinomortierella</taxon>
    </lineage>
</organism>
<sequence>MPSLCSSNPTILTLVPKTPSTSYSTLFVSFSSIETGTASNSFSSLKAKTGACVGMCSPNREEGFELDSGILEMQGSHLGTLLKQILKMFGVTLMHTTLEFNRNVDYVYVHSLNIPFPYQNLTSPSFATPSWCRPWHPSPSASKPTTRASGSSTAIHMEWQAEAGLSVTLIEALEVFSVSGKLDPFHIQQCKAQGIL</sequence>